<reference evidence="1 2" key="1">
    <citation type="submission" date="2016-09" db="EMBL/GenBank/DDBJ databases">
        <title>Desulfuribacillus arsenicus sp. nov., an obligately anaerobic, dissimilatory arsenic- and antimonate-reducing bacterium isolated from anoxic sediments.</title>
        <authorList>
            <person name="Abin C.A."/>
            <person name="Hollibaugh J.T."/>
        </authorList>
    </citation>
    <scope>NUCLEOTIDE SEQUENCE [LARGE SCALE GENOMIC DNA]</scope>
    <source>
        <strain evidence="1 2">MLFW-2</strain>
    </source>
</reference>
<comment type="caution">
    <text evidence="1">The sequence shown here is derived from an EMBL/GenBank/DDBJ whole genome shotgun (WGS) entry which is preliminary data.</text>
</comment>
<proteinExistence type="predicted"/>
<dbReference type="AlphaFoldDB" id="A0A1E5L4V3"/>
<name>A0A1E5L4V3_9FIRM</name>
<keyword evidence="2" id="KW-1185">Reference proteome</keyword>
<dbReference type="EMBL" id="MJAT01000033">
    <property type="protein sequence ID" value="OEH85141.1"/>
    <property type="molecule type" value="Genomic_DNA"/>
</dbReference>
<dbReference type="OrthoDB" id="2608266at2"/>
<protein>
    <submittedName>
        <fullName evidence="1">Uncharacterized protein</fullName>
    </submittedName>
</protein>
<evidence type="ECO:0000313" key="1">
    <source>
        <dbReference type="EMBL" id="OEH85141.1"/>
    </source>
</evidence>
<dbReference type="Proteomes" id="UP000095255">
    <property type="component" value="Unassembled WGS sequence"/>
</dbReference>
<organism evidence="1 2">
    <name type="scientific">Desulfuribacillus stibiiarsenatis</name>
    <dbReference type="NCBI Taxonomy" id="1390249"/>
    <lineage>
        <taxon>Bacteria</taxon>
        <taxon>Bacillati</taxon>
        <taxon>Bacillota</taxon>
        <taxon>Desulfuribacillia</taxon>
        <taxon>Desulfuribacillales</taxon>
        <taxon>Desulfuribacillaceae</taxon>
        <taxon>Desulfuribacillus</taxon>
    </lineage>
</organism>
<evidence type="ECO:0000313" key="2">
    <source>
        <dbReference type="Proteomes" id="UP000095255"/>
    </source>
</evidence>
<gene>
    <name evidence="1" type="ORF">BHU72_05890</name>
</gene>
<accession>A0A1E5L4V3</accession>
<dbReference type="STRING" id="1390249.BHU72_05890"/>
<sequence>MEIHKIQMKLNGQMTQLPDSQKIFGCLMYLFSDQYGHEKGQMFVKAVKQKQITLMISDMLPENYIPTPKNYLISRYQGDGKKEYYKQIKKLDFVSKCQWNLLSDISSIDSNVFNFDYISKVSSQQIRLGIKEDVYQLAGIGNDLYSVPKNEYVLIPHSSKSKEHKVITDYEFFVGIPCYENIYADLVDKFLSCLYSLVEKKEIVVLGKRASQGFNLFTFKSAITEKVNNHNSNHYLNLGMMIPEHIDYNNSVLQLYTSDRRPFEMVGSWDTHIIEKDNHFLSFISSGSIIACTNKYKLNDLTQSIEAKFDKNSIVFGNSFLYPLQSRGALVYE</sequence>
<dbReference type="RefSeq" id="WP_069702468.1">
    <property type="nucleotide sequence ID" value="NZ_MJAT01000033.1"/>
</dbReference>